<dbReference type="Pfam" id="PF13439">
    <property type="entry name" value="Glyco_transf_4"/>
    <property type="match status" value="1"/>
</dbReference>
<keyword evidence="6" id="KW-1185">Reference proteome</keyword>
<evidence type="ECO:0000313" key="5">
    <source>
        <dbReference type="EMBL" id="GAA4607737.1"/>
    </source>
</evidence>
<keyword evidence="1" id="KW-0328">Glycosyltransferase</keyword>
<reference evidence="6" key="1">
    <citation type="journal article" date="2019" name="Int. J. Syst. Evol. Microbiol.">
        <title>The Global Catalogue of Microorganisms (GCM) 10K type strain sequencing project: providing services to taxonomists for standard genome sequencing and annotation.</title>
        <authorList>
            <consortium name="The Broad Institute Genomics Platform"/>
            <consortium name="The Broad Institute Genome Sequencing Center for Infectious Disease"/>
            <person name="Wu L."/>
            <person name="Ma J."/>
        </authorList>
    </citation>
    <scope>NUCLEOTIDE SEQUENCE [LARGE SCALE GENOMIC DNA]</scope>
    <source>
        <strain evidence="6">JCM 17938</strain>
    </source>
</reference>
<evidence type="ECO:0000256" key="1">
    <source>
        <dbReference type="ARBA" id="ARBA00022676"/>
    </source>
</evidence>
<dbReference type="SUPFAM" id="SSF53756">
    <property type="entry name" value="UDP-Glycosyltransferase/glycogen phosphorylase"/>
    <property type="match status" value="1"/>
</dbReference>
<dbReference type="Proteomes" id="UP001500212">
    <property type="component" value="Unassembled WGS sequence"/>
</dbReference>
<comment type="caution">
    <text evidence="5">The sequence shown here is derived from an EMBL/GenBank/DDBJ whole genome shotgun (WGS) entry which is preliminary data.</text>
</comment>
<dbReference type="Pfam" id="PF00534">
    <property type="entry name" value="Glycos_transf_1"/>
    <property type="match status" value="1"/>
</dbReference>
<dbReference type="RefSeq" id="WP_345353878.1">
    <property type="nucleotide sequence ID" value="NZ_BAABHJ010000006.1"/>
</dbReference>
<accession>A0ABP8TJL1</accession>
<gene>
    <name evidence="5" type="ORF">GCM10023195_29700</name>
</gene>
<dbReference type="InterPro" id="IPR001296">
    <property type="entry name" value="Glyco_trans_1"/>
</dbReference>
<evidence type="ECO:0000256" key="2">
    <source>
        <dbReference type="ARBA" id="ARBA00022679"/>
    </source>
</evidence>
<feature type="domain" description="Glycosyl transferase family 1" evidence="3">
    <location>
        <begin position="207"/>
        <end position="370"/>
    </location>
</feature>
<dbReference type="InterPro" id="IPR050194">
    <property type="entry name" value="Glycosyltransferase_grp1"/>
</dbReference>
<dbReference type="PANTHER" id="PTHR45947:SF3">
    <property type="entry name" value="SULFOQUINOVOSYL TRANSFERASE SQD2"/>
    <property type="match status" value="1"/>
</dbReference>
<organism evidence="5 6">
    <name type="scientific">Actinoallomurus liliacearum</name>
    <dbReference type="NCBI Taxonomy" id="1080073"/>
    <lineage>
        <taxon>Bacteria</taxon>
        <taxon>Bacillati</taxon>
        <taxon>Actinomycetota</taxon>
        <taxon>Actinomycetes</taxon>
        <taxon>Streptosporangiales</taxon>
        <taxon>Thermomonosporaceae</taxon>
        <taxon>Actinoallomurus</taxon>
    </lineage>
</organism>
<dbReference type="InterPro" id="IPR028098">
    <property type="entry name" value="Glyco_trans_4-like_N"/>
</dbReference>
<keyword evidence="2" id="KW-0808">Transferase</keyword>
<protein>
    <submittedName>
        <fullName evidence="5">Glycosyltransferase family 1 protein</fullName>
    </submittedName>
</protein>
<feature type="domain" description="Glycosyltransferase subfamily 4-like N-terminal" evidence="4">
    <location>
        <begin position="22"/>
        <end position="197"/>
    </location>
</feature>
<dbReference type="Gene3D" id="3.40.50.2000">
    <property type="entry name" value="Glycogen Phosphorylase B"/>
    <property type="match status" value="2"/>
</dbReference>
<dbReference type="PANTHER" id="PTHR45947">
    <property type="entry name" value="SULFOQUINOVOSYL TRANSFERASE SQD2"/>
    <property type="match status" value="1"/>
</dbReference>
<evidence type="ECO:0000313" key="6">
    <source>
        <dbReference type="Proteomes" id="UP001500212"/>
    </source>
</evidence>
<dbReference type="EMBL" id="BAABHJ010000006">
    <property type="protein sequence ID" value="GAA4607737.1"/>
    <property type="molecule type" value="Genomic_DNA"/>
</dbReference>
<evidence type="ECO:0000259" key="4">
    <source>
        <dbReference type="Pfam" id="PF13439"/>
    </source>
</evidence>
<sequence>MNIDMVSEHASPLATLGGADAGGQNVHVGALAVALAERGHEVVVHTRRDDAGLPDSVSFAPGVTVEHVPAGPPRPIPKDDLLPYMADFAAHLARRWLSRPPDIVHAHFWMSGLAALGGAREHGVPVVQTFHALGRVKRRYQRAADTSPPGRVRLEGQVGREATAVVATCTDEVRELGAYGVPPERVFVVPCGVDTGRFRPEGTVAEHAGDRPRILTIGRLVPRKGVDTLIEAVCRVPDAELLIAGGPERSKLGDDREGRRLMGLAAERGVADRVAFLGQVTHDEIPALIRSADVVVSVPWYEPFGIVPIEAMACGVPVVASAVGGHLDTVVDGVTGLHVPPRRPDGLAASLRRLLGDAALRRSLGRAAAEHAHGRYPWDRVAAETEAVYERAIETARERLAFAEGARP</sequence>
<evidence type="ECO:0000259" key="3">
    <source>
        <dbReference type="Pfam" id="PF00534"/>
    </source>
</evidence>
<proteinExistence type="predicted"/>
<name>A0ABP8TJL1_9ACTN</name>